<dbReference type="STRING" id="1391654.AKJ09_04018"/>
<keyword evidence="3" id="KW-1185">Reference proteome</keyword>
<proteinExistence type="predicted"/>
<dbReference type="Proteomes" id="UP000064967">
    <property type="component" value="Chromosome"/>
</dbReference>
<reference evidence="2 3" key="1">
    <citation type="submission" date="2015-08" db="EMBL/GenBank/DDBJ databases">
        <authorList>
            <person name="Babu N.S."/>
            <person name="Beckwith C.J."/>
            <person name="Beseler K.G."/>
            <person name="Brison A."/>
            <person name="Carone J.V."/>
            <person name="Caskin T.P."/>
            <person name="Diamond M."/>
            <person name="Durham M.E."/>
            <person name="Foxe J.M."/>
            <person name="Go M."/>
            <person name="Henderson B.A."/>
            <person name="Jones I.B."/>
            <person name="McGettigan J.A."/>
            <person name="Micheletti S.J."/>
            <person name="Nasrallah M.E."/>
            <person name="Ortiz D."/>
            <person name="Piller C.R."/>
            <person name="Privatt S.R."/>
            <person name="Schneider S.L."/>
            <person name="Sharp S."/>
            <person name="Smith T.C."/>
            <person name="Stanton J.D."/>
            <person name="Ullery H.E."/>
            <person name="Wilson R.J."/>
            <person name="Serrano M.G."/>
            <person name="Buck G."/>
            <person name="Lee V."/>
            <person name="Wang Y."/>
            <person name="Carvalho R."/>
            <person name="Voegtly L."/>
            <person name="Shi R."/>
            <person name="Duckworth R."/>
            <person name="Johnson A."/>
            <person name="Loviza R."/>
            <person name="Walstead R."/>
            <person name="Shah Z."/>
            <person name="Kiflezghi M."/>
            <person name="Wade K."/>
            <person name="Ball S.L."/>
            <person name="Bradley K.W."/>
            <person name="Asai D.J."/>
            <person name="Bowman C.A."/>
            <person name="Russell D.A."/>
            <person name="Pope W.H."/>
            <person name="Jacobs-Sera D."/>
            <person name="Hendrix R.W."/>
            <person name="Hatfull G.F."/>
        </authorList>
    </citation>
    <scope>NUCLEOTIDE SEQUENCE [LARGE SCALE GENOMIC DNA]</scope>
    <source>
        <strain evidence="2 3">DSM 27648</strain>
    </source>
</reference>
<accession>A0A0K1PW38</accession>
<gene>
    <name evidence="2" type="ORF">AKJ09_04018</name>
</gene>
<feature type="chain" id="PRO_5005466173" description="YkuD domain-containing protein" evidence="1">
    <location>
        <begin position="18"/>
        <end position="327"/>
    </location>
</feature>
<dbReference type="PROSITE" id="PS51257">
    <property type="entry name" value="PROKAR_LIPOPROTEIN"/>
    <property type="match status" value="1"/>
</dbReference>
<dbReference type="AlphaFoldDB" id="A0A0K1PW38"/>
<sequence length="327" mass="35964">MRPLLAAASFASFAALAVACASHTEESDDSADAITKPGETSPAWLYEGPMPTLESPEIVTSIVGHTLRVTGLLPRTYDTSKLPWYAVTERVADRTRVHVVYPVATGKMIDGKWNNVPGSYDHLNVRPFRPNDPAQLGKEHWGGFPFLNYHDARRFAMHGPIDFTEDFPGATPGAQDWRLVRGRISAGCQRMQGEHVLELTNMLGFDMSKPWTTATNKPDPKNKVEGKWIPIKMTVLDEPQYDTFEGTIVDVDYPKDPSVPALPEGKPVKVFGTWDANEMRAWACPVAKADDPNRTPQVKRTDARFNGTYCARTHGANTASPASGGAL</sequence>
<keyword evidence="1" id="KW-0732">Signal</keyword>
<feature type="signal peptide" evidence="1">
    <location>
        <begin position="1"/>
        <end position="17"/>
    </location>
</feature>
<name>A0A0K1PW38_9BACT</name>
<evidence type="ECO:0000256" key="1">
    <source>
        <dbReference type="SAM" id="SignalP"/>
    </source>
</evidence>
<evidence type="ECO:0000313" key="3">
    <source>
        <dbReference type="Proteomes" id="UP000064967"/>
    </source>
</evidence>
<dbReference type="KEGG" id="llu:AKJ09_04018"/>
<organism evidence="2 3">
    <name type="scientific">Labilithrix luteola</name>
    <dbReference type="NCBI Taxonomy" id="1391654"/>
    <lineage>
        <taxon>Bacteria</taxon>
        <taxon>Pseudomonadati</taxon>
        <taxon>Myxococcota</taxon>
        <taxon>Polyangia</taxon>
        <taxon>Polyangiales</taxon>
        <taxon>Labilitrichaceae</taxon>
        <taxon>Labilithrix</taxon>
    </lineage>
</organism>
<evidence type="ECO:0008006" key="4">
    <source>
        <dbReference type="Google" id="ProtNLM"/>
    </source>
</evidence>
<evidence type="ECO:0000313" key="2">
    <source>
        <dbReference type="EMBL" id="AKU97354.1"/>
    </source>
</evidence>
<dbReference type="RefSeq" id="WP_146648501.1">
    <property type="nucleotide sequence ID" value="NZ_CP012333.1"/>
</dbReference>
<protein>
    <recommendedName>
        <fullName evidence="4">YkuD domain-containing protein</fullName>
    </recommendedName>
</protein>
<dbReference type="EMBL" id="CP012333">
    <property type="protein sequence ID" value="AKU97354.1"/>
    <property type="molecule type" value="Genomic_DNA"/>
</dbReference>